<dbReference type="AlphaFoldDB" id="A0A1U7LTM4"/>
<name>A0A1U7LTM4_NEOID</name>
<comment type="similarity">
    <text evidence="2">Belongs to the PPR family. P subfamily.</text>
</comment>
<evidence type="ECO:0000256" key="4">
    <source>
        <dbReference type="ARBA" id="ARBA00023128"/>
    </source>
</evidence>
<organism evidence="5 6">
    <name type="scientific">Neolecta irregularis (strain DAH-3)</name>
    <dbReference type="NCBI Taxonomy" id="1198029"/>
    <lineage>
        <taxon>Eukaryota</taxon>
        <taxon>Fungi</taxon>
        <taxon>Dikarya</taxon>
        <taxon>Ascomycota</taxon>
        <taxon>Taphrinomycotina</taxon>
        <taxon>Neolectales</taxon>
        <taxon>Neolectaceae</taxon>
        <taxon>Neolecta</taxon>
    </lineage>
</organism>
<dbReference type="OMA" id="NIGDFTH"/>
<dbReference type="OrthoDB" id="185373at2759"/>
<reference evidence="5 6" key="1">
    <citation type="submission" date="2016-04" db="EMBL/GenBank/DDBJ databases">
        <title>Evolutionary innovation and constraint leading to complex multicellularity in the Ascomycota.</title>
        <authorList>
            <person name="Cisse O."/>
            <person name="Nguyen A."/>
            <person name="Hewitt D.A."/>
            <person name="Jedd G."/>
            <person name="Stajich J.E."/>
        </authorList>
    </citation>
    <scope>NUCLEOTIDE SEQUENCE [LARGE SCALE GENOMIC DNA]</scope>
    <source>
        <strain evidence="5 6">DAH-3</strain>
    </source>
</reference>
<evidence type="ECO:0000256" key="3">
    <source>
        <dbReference type="ARBA" id="ARBA00022946"/>
    </source>
</evidence>
<dbReference type="PANTHER" id="PTHR46128">
    <property type="entry name" value="MITOCHONDRIAL GROUP I INTRON SPLICING FACTOR CCM1"/>
    <property type="match status" value="1"/>
</dbReference>
<keyword evidence="4" id="KW-0496">Mitochondrion</keyword>
<accession>A0A1U7LTM4</accession>
<protein>
    <submittedName>
        <fullName evidence="5">Pentatricopeptide repeat-containing protein 6, mitochondrial</fullName>
    </submittedName>
</protein>
<evidence type="ECO:0000256" key="2">
    <source>
        <dbReference type="ARBA" id="ARBA00007626"/>
    </source>
</evidence>
<dbReference type="PANTHER" id="PTHR46128:SF329">
    <property type="entry name" value="MITOCHONDRIAL GROUP I INTRON SPLICING FACTOR DMR1"/>
    <property type="match status" value="1"/>
</dbReference>
<dbReference type="EMBL" id="LXFE01000257">
    <property type="protein sequence ID" value="OLL25994.1"/>
    <property type="molecule type" value="Genomic_DNA"/>
</dbReference>
<sequence length="471" mass="54218">MHIPTPLPMQRLFYREYASCVSSKLFSTPKPPTSAPHKHFRPTLAFSASITPRPRPSTFRYVPRYDPGQISKFRRFLRTREYKLLWQEYNMIKLHHQVEFLTPEDYSALLHSLRPRRYLKFSPTRPKSNEKRDLLFRNLLETKQALASHVERLSVNDYAHILACARAGSFNDYALQIWQELIASGVKPDVYCYNSVIAILYGIDSLEFRTRATSGQQDIAAATNLLRVMIKNKVNPNSATFDTLILARAKKGDTEGIHDILKEIFGLSLHPDEEGSHIVQPLLPRHHPQAPTPHTLMALAVAYGFNGMISAALSSVELISRHYRIKCPFEVWAALLRWAALRSTRVAWTSYRQRVVPSTARTIWDLMRSSKVNVDPSWSMYLIIIQDELRGMRTAAAERLLIEFTEKFKEDHGTFTIAESTLLNIIKIHEASARTQEAARVNNILEVMKTRRDTQKKYWWVIPQASEVEST</sequence>
<evidence type="ECO:0000313" key="5">
    <source>
        <dbReference type="EMBL" id="OLL25994.1"/>
    </source>
</evidence>
<dbReference type="Gene3D" id="1.25.40.10">
    <property type="entry name" value="Tetratricopeptide repeat domain"/>
    <property type="match status" value="1"/>
</dbReference>
<dbReference type="Proteomes" id="UP000186594">
    <property type="component" value="Unassembled WGS sequence"/>
</dbReference>
<keyword evidence="6" id="KW-1185">Reference proteome</keyword>
<dbReference type="Pfam" id="PF13812">
    <property type="entry name" value="PPR_3"/>
    <property type="match status" value="1"/>
</dbReference>
<dbReference type="InterPro" id="IPR024319">
    <property type="entry name" value="ATPase_expression_mit"/>
</dbReference>
<dbReference type="InterPro" id="IPR011990">
    <property type="entry name" value="TPR-like_helical_dom_sf"/>
</dbReference>
<proteinExistence type="inferred from homology"/>
<evidence type="ECO:0000256" key="1">
    <source>
        <dbReference type="ARBA" id="ARBA00004173"/>
    </source>
</evidence>
<dbReference type="GO" id="GO:0005739">
    <property type="term" value="C:mitochondrion"/>
    <property type="evidence" value="ECO:0007669"/>
    <property type="project" value="UniProtKB-SubCell"/>
</dbReference>
<dbReference type="InterPro" id="IPR002885">
    <property type="entry name" value="PPR_rpt"/>
</dbReference>
<evidence type="ECO:0000313" key="6">
    <source>
        <dbReference type="Proteomes" id="UP000186594"/>
    </source>
</evidence>
<dbReference type="InterPro" id="IPR050872">
    <property type="entry name" value="PPR_P_subfamily"/>
</dbReference>
<dbReference type="STRING" id="1198029.A0A1U7LTM4"/>
<comment type="caution">
    <text evidence="5">The sequence shown here is derived from an EMBL/GenBank/DDBJ whole genome shotgun (WGS) entry which is preliminary data.</text>
</comment>
<comment type="subcellular location">
    <subcellularLocation>
        <location evidence="1">Mitochondrion</location>
    </subcellularLocation>
</comment>
<keyword evidence="3" id="KW-0809">Transit peptide</keyword>
<dbReference type="Pfam" id="PF12921">
    <property type="entry name" value="ATP13"/>
    <property type="match status" value="1"/>
</dbReference>
<gene>
    <name evidence="5" type="ORF">NEOLI_000167</name>
</gene>